<dbReference type="EMBL" id="GBXM01017708">
    <property type="protein sequence ID" value="JAH90869.1"/>
    <property type="molecule type" value="Transcribed_RNA"/>
</dbReference>
<reference evidence="1" key="1">
    <citation type="submission" date="2014-11" db="EMBL/GenBank/DDBJ databases">
        <authorList>
            <person name="Amaro Gonzalez C."/>
        </authorList>
    </citation>
    <scope>NUCLEOTIDE SEQUENCE</scope>
</reference>
<dbReference type="AlphaFoldDB" id="A0A0E9WKF1"/>
<organism evidence="1">
    <name type="scientific">Anguilla anguilla</name>
    <name type="common">European freshwater eel</name>
    <name type="synonym">Muraena anguilla</name>
    <dbReference type="NCBI Taxonomy" id="7936"/>
    <lineage>
        <taxon>Eukaryota</taxon>
        <taxon>Metazoa</taxon>
        <taxon>Chordata</taxon>
        <taxon>Craniata</taxon>
        <taxon>Vertebrata</taxon>
        <taxon>Euteleostomi</taxon>
        <taxon>Actinopterygii</taxon>
        <taxon>Neopterygii</taxon>
        <taxon>Teleostei</taxon>
        <taxon>Anguilliformes</taxon>
        <taxon>Anguillidae</taxon>
        <taxon>Anguilla</taxon>
    </lineage>
</organism>
<reference evidence="1" key="2">
    <citation type="journal article" date="2015" name="Fish Shellfish Immunol.">
        <title>Early steps in the European eel (Anguilla anguilla)-Vibrio vulnificus interaction in the gills: Role of the RtxA13 toxin.</title>
        <authorList>
            <person name="Callol A."/>
            <person name="Pajuelo D."/>
            <person name="Ebbesson L."/>
            <person name="Teles M."/>
            <person name="MacKenzie S."/>
            <person name="Amaro C."/>
        </authorList>
    </citation>
    <scope>NUCLEOTIDE SEQUENCE</scope>
</reference>
<name>A0A0E9WKF1_ANGAN</name>
<proteinExistence type="predicted"/>
<protein>
    <submittedName>
        <fullName evidence="1">Uncharacterized protein</fullName>
    </submittedName>
</protein>
<evidence type="ECO:0000313" key="1">
    <source>
        <dbReference type="EMBL" id="JAH90869.1"/>
    </source>
</evidence>
<sequence length="65" mass="7452">MVLENTHSSYCCTDTFTVGYTPLRMQLPDAHHMHIRKGMNLESTCVRPVFNHVHYCVLRSVKSSA</sequence>
<accession>A0A0E9WKF1</accession>